<comment type="caution">
    <text evidence="2">The sequence shown here is derived from an EMBL/GenBank/DDBJ whole genome shotgun (WGS) entry which is preliminary data.</text>
</comment>
<gene>
    <name evidence="2" type="ORF">H5410_014786</name>
</gene>
<sequence>MTQLHITEDMTLDRKEWRSRIKVEGCVRCYTSSIIFVMFLVVIVDYTSLFLSMLCSRINRFPSYCTWICCN</sequence>
<evidence type="ECO:0000313" key="3">
    <source>
        <dbReference type="Proteomes" id="UP000824120"/>
    </source>
</evidence>
<protein>
    <submittedName>
        <fullName evidence="2">Uncharacterized protein</fullName>
    </submittedName>
</protein>
<evidence type="ECO:0000256" key="1">
    <source>
        <dbReference type="SAM" id="Phobius"/>
    </source>
</evidence>
<evidence type="ECO:0000313" key="2">
    <source>
        <dbReference type="EMBL" id="KAG5614962.1"/>
    </source>
</evidence>
<keyword evidence="1" id="KW-0472">Membrane</keyword>
<name>A0A9J5ZSF3_SOLCO</name>
<organism evidence="2 3">
    <name type="scientific">Solanum commersonii</name>
    <name type="common">Commerson's wild potato</name>
    <name type="synonym">Commerson's nightshade</name>
    <dbReference type="NCBI Taxonomy" id="4109"/>
    <lineage>
        <taxon>Eukaryota</taxon>
        <taxon>Viridiplantae</taxon>
        <taxon>Streptophyta</taxon>
        <taxon>Embryophyta</taxon>
        <taxon>Tracheophyta</taxon>
        <taxon>Spermatophyta</taxon>
        <taxon>Magnoliopsida</taxon>
        <taxon>eudicotyledons</taxon>
        <taxon>Gunneridae</taxon>
        <taxon>Pentapetalae</taxon>
        <taxon>asterids</taxon>
        <taxon>lamiids</taxon>
        <taxon>Solanales</taxon>
        <taxon>Solanaceae</taxon>
        <taxon>Solanoideae</taxon>
        <taxon>Solaneae</taxon>
        <taxon>Solanum</taxon>
    </lineage>
</organism>
<keyword evidence="3" id="KW-1185">Reference proteome</keyword>
<reference evidence="2 3" key="1">
    <citation type="submission" date="2020-09" db="EMBL/GenBank/DDBJ databases">
        <title>De no assembly of potato wild relative species, Solanum commersonii.</title>
        <authorList>
            <person name="Cho K."/>
        </authorList>
    </citation>
    <scope>NUCLEOTIDE SEQUENCE [LARGE SCALE GENOMIC DNA]</scope>
    <source>
        <strain evidence="2">LZ3.2</strain>
        <tissue evidence="2">Leaf</tissue>
    </source>
</reference>
<dbReference type="Proteomes" id="UP000824120">
    <property type="component" value="Chromosome 3"/>
</dbReference>
<feature type="transmembrane region" description="Helical" evidence="1">
    <location>
        <begin position="34"/>
        <end position="54"/>
    </location>
</feature>
<proteinExistence type="predicted"/>
<keyword evidence="1" id="KW-1133">Transmembrane helix</keyword>
<keyword evidence="1" id="KW-0812">Transmembrane</keyword>
<dbReference type="EMBL" id="JACXVP010000003">
    <property type="protein sequence ID" value="KAG5614962.1"/>
    <property type="molecule type" value="Genomic_DNA"/>
</dbReference>
<accession>A0A9J5ZSF3</accession>
<dbReference type="AlphaFoldDB" id="A0A9J5ZSF3"/>